<name>A0A383E3Z4_9ZZZZ</name>
<dbReference type="InterPro" id="IPR052339">
    <property type="entry name" value="Fe-S_Maturation_MIP18"/>
</dbReference>
<gene>
    <name evidence="2" type="ORF">METZ01_LOCUS504396</name>
</gene>
<protein>
    <recommendedName>
        <fullName evidence="1">MIP18 family-like domain-containing protein</fullName>
    </recommendedName>
</protein>
<proteinExistence type="predicted"/>
<dbReference type="InterPro" id="IPR002744">
    <property type="entry name" value="MIP18-like"/>
</dbReference>
<reference evidence="2" key="1">
    <citation type="submission" date="2018-05" db="EMBL/GenBank/DDBJ databases">
        <authorList>
            <person name="Lanie J.A."/>
            <person name="Ng W.-L."/>
            <person name="Kazmierczak K.M."/>
            <person name="Andrzejewski T.M."/>
            <person name="Davidsen T.M."/>
            <person name="Wayne K.J."/>
            <person name="Tettelin H."/>
            <person name="Glass J.I."/>
            <person name="Rusch D."/>
            <person name="Podicherti R."/>
            <person name="Tsui H.-C.T."/>
            <person name="Winkler M.E."/>
        </authorList>
    </citation>
    <scope>NUCLEOTIDE SEQUENCE</scope>
</reference>
<dbReference type="EMBL" id="UINC01222663">
    <property type="protein sequence ID" value="SVE51542.1"/>
    <property type="molecule type" value="Genomic_DNA"/>
</dbReference>
<dbReference type="InterPro" id="IPR034904">
    <property type="entry name" value="FSCA_dom_sf"/>
</dbReference>
<evidence type="ECO:0000313" key="2">
    <source>
        <dbReference type="EMBL" id="SVE51542.1"/>
    </source>
</evidence>
<dbReference type="InterPro" id="IPR014291">
    <property type="entry name" value="SUF_FeS_clus_asmbl-assoc"/>
</dbReference>
<dbReference type="PANTHER" id="PTHR42831:SF1">
    <property type="entry name" value="FE-S PROTEIN MATURATION AUXILIARY FACTOR YITW"/>
    <property type="match status" value="1"/>
</dbReference>
<dbReference type="PANTHER" id="PTHR42831">
    <property type="entry name" value="FE-S PROTEIN MATURATION AUXILIARY FACTOR YITW"/>
    <property type="match status" value="1"/>
</dbReference>
<feature type="domain" description="MIP18 family-like" evidence="1">
    <location>
        <begin position="41"/>
        <end position="112"/>
    </location>
</feature>
<accession>A0A383E3Z4</accession>
<organism evidence="2">
    <name type="scientific">marine metagenome</name>
    <dbReference type="NCBI Taxonomy" id="408172"/>
    <lineage>
        <taxon>unclassified sequences</taxon>
        <taxon>metagenomes</taxon>
        <taxon>ecological metagenomes</taxon>
    </lineage>
</organism>
<dbReference type="Gene3D" id="3.30.300.130">
    <property type="entry name" value="Fe-S cluster assembly (FSCA)"/>
    <property type="match status" value="1"/>
</dbReference>
<dbReference type="SUPFAM" id="SSF117916">
    <property type="entry name" value="Fe-S cluster assembly (FSCA) domain-like"/>
    <property type="match status" value="1"/>
</dbReference>
<sequence>MITQDDDQSVRDFMPDPIEPGELTESAGIALTSGAEVADKSMIIEALRTVFDPEIPVNIYDLGLVYRNDVDDRGQVTVEMTLTAPGCPVAGDMPQWVADAVAAVEGVGEVNVCLVWDPPWNQDMMSEEARLELGMF</sequence>
<dbReference type="NCBIfam" id="TIGR02945">
    <property type="entry name" value="SUF_assoc"/>
    <property type="match status" value="1"/>
</dbReference>
<dbReference type="Pfam" id="PF01883">
    <property type="entry name" value="FeS_assembly_P"/>
    <property type="match status" value="1"/>
</dbReference>
<dbReference type="AlphaFoldDB" id="A0A383E3Z4"/>
<evidence type="ECO:0000259" key="1">
    <source>
        <dbReference type="Pfam" id="PF01883"/>
    </source>
</evidence>